<proteinExistence type="predicted"/>
<evidence type="ECO:0000313" key="1">
    <source>
        <dbReference type="EnsemblMetazoa" id="CLYHEMP025056.1"/>
    </source>
</evidence>
<reference evidence="1" key="1">
    <citation type="submission" date="2021-01" db="UniProtKB">
        <authorList>
            <consortium name="EnsemblMetazoa"/>
        </authorList>
    </citation>
    <scope>IDENTIFICATION</scope>
</reference>
<name>A0A7M5XN38_9CNID</name>
<dbReference type="Proteomes" id="UP000594262">
    <property type="component" value="Unplaced"/>
</dbReference>
<evidence type="ECO:0000313" key="2">
    <source>
        <dbReference type="Proteomes" id="UP000594262"/>
    </source>
</evidence>
<organism evidence="1 2">
    <name type="scientific">Clytia hemisphaerica</name>
    <dbReference type="NCBI Taxonomy" id="252671"/>
    <lineage>
        <taxon>Eukaryota</taxon>
        <taxon>Metazoa</taxon>
        <taxon>Cnidaria</taxon>
        <taxon>Hydrozoa</taxon>
        <taxon>Hydroidolina</taxon>
        <taxon>Leptothecata</taxon>
        <taxon>Obeliida</taxon>
        <taxon>Clytiidae</taxon>
        <taxon>Clytia</taxon>
    </lineage>
</organism>
<keyword evidence="2" id="KW-1185">Reference proteome</keyword>
<dbReference type="AlphaFoldDB" id="A0A7M5XN38"/>
<dbReference type="EnsemblMetazoa" id="CLYHEMT025056.1">
    <property type="protein sequence ID" value="CLYHEMP025056.1"/>
    <property type="gene ID" value="CLYHEMG025056"/>
</dbReference>
<protein>
    <submittedName>
        <fullName evidence="1">Uncharacterized protein</fullName>
    </submittedName>
</protein>
<accession>A0A7M5XN38</accession>
<sequence length="174" mass="20214">MERFADEVANEIISSRNDIKSRLLDAKRDNVIIAFLLLAQYENDRDYISPSAIYNKIVGHANSIDKEKFWVEVLDLIKSDTEATTWFHPFTGFKRTDTKGKERGDIIPAVAIHSDKMKCLHSVTFKEMELYLGTYGKHAHNVRVRFTNKNVCWPDWKKADKSNKSRACKFPWSE</sequence>